<dbReference type="PROSITE" id="PS51318">
    <property type="entry name" value="TAT"/>
    <property type="match status" value="1"/>
</dbReference>
<dbReference type="NCBIfam" id="TIGR01409">
    <property type="entry name" value="TAT_signal_seq"/>
    <property type="match status" value="1"/>
</dbReference>
<keyword evidence="2" id="KW-1185">Reference proteome</keyword>
<evidence type="ECO:0008006" key="3">
    <source>
        <dbReference type="Google" id="ProtNLM"/>
    </source>
</evidence>
<dbReference type="EMBL" id="PQVF01000002">
    <property type="protein sequence ID" value="POY38294.1"/>
    <property type="molecule type" value="Genomic_DNA"/>
</dbReference>
<reference evidence="1 2" key="1">
    <citation type="submission" date="2018-01" db="EMBL/GenBank/DDBJ databases">
        <authorList>
            <person name="Gaut B.S."/>
            <person name="Morton B.R."/>
            <person name="Clegg M.T."/>
            <person name="Duvall M.R."/>
        </authorList>
    </citation>
    <scope>NUCLEOTIDE SEQUENCE [LARGE SCALE GENOMIC DNA]</scope>
    <source>
        <strain evidence="1 2">HR-AV</strain>
    </source>
</reference>
<comment type="caution">
    <text evidence="1">The sequence shown here is derived from an EMBL/GenBank/DDBJ whole genome shotgun (WGS) entry which is preliminary data.</text>
</comment>
<gene>
    <name evidence="1" type="ORF">C3K47_02535</name>
</gene>
<dbReference type="OrthoDB" id="1174147at2"/>
<accession>A0A2S5A6Z6</accession>
<evidence type="ECO:0000313" key="2">
    <source>
        <dbReference type="Proteomes" id="UP000236893"/>
    </source>
</evidence>
<name>A0A2S5A6Z6_9SPHI</name>
<evidence type="ECO:0000313" key="1">
    <source>
        <dbReference type="EMBL" id="POY38294.1"/>
    </source>
</evidence>
<dbReference type="RefSeq" id="WP_103787524.1">
    <property type="nucleotide sequence ID" value="NZ_PQVF01000002.1"/>
</dbReference>
<dbReference type="Gene3D" id="3.40.1260.10">
    <property type="entry name" value="DsrEFH-like"/>
    <property type="match status" value="1"/>
</dbReference>
<proteinExistence type="predicted"/>
<dbReference type="Proteomes" id="UP000236893">
    <property type="component" value="Unassembled WGS sequence"/>
</dbReference>
<dbReference type="InterPro" id="IPR027396">
    <property type="entry name" value="DsrEFH-like"/>
</dbReference>
<dbReference type="InterPro" id="IPR019546">
    <property type="entry name" value="TAT_signal_bac_arc"/>
</dbReference>
<dbReference type="InterPro" id="IPR006311">
    <property type="entry name" value="TAT_signal"/>
</dbReference>
<dbReference type="AlphaFoldDB" id="A0A2S5A6Z6"/>
<sequence>MEPSEFNRPTRRNFLGILAASAATLGLGSWTKPFVSQGELFADTSKVNDADAWFNQIKGKHKIVFDVTEPNDIFPFAWPKVFLLTNEKTGTPAKECSVVVVLRHSAIGYTMENRLWEKYKFGEFFKADDPLTKTASLRNPFWQPKAGDFQVPGVGPVDIGIDQLQKSGVMFCVCDMAMTVYSAVAAQKMNMDAAEVKKEWLSGLLPGIQVVPSGVWAVGRAQEKGCGYCFAG</sequence>
<organism evidence="1 2">
    <name type="scientific">Solitalea longa</name>
    <dbReference type="NCBI Taxonomy" id="2079460"/>
    <lineage>
        <taxon>Bacteria</taxon>
        <taxon>Pseudomonadati</taxon>
        <taxon>Bacteroidota</taxon>
        <taxon>Sphingobacteriia</taxon>
        <taxon>Sphingobacteriales</taxon>
        <taxon>Sphingobacteriaceae</taxon>
        <taxon>Solitalea</taxon>
    </lineage>
</organism>
<protein>
    <recommendedName>
        <fullName evidence="3">Tat (Twin-arginine translocation) pathway signal sequence containing protein</fullName>
    </recommendedName>
</protein>